<dbReference type="RefSeq" id="WP_196603670.1">
    <property type="nucleotide sequence ID" value="NZ_CP116940.1"/>
</dbReference>
<reference evidence="3 4" key="1">
    <citation type="submission" date="2023-07" db="EMBL/GenBank/DDBJ databases">
        <title>Genomic Encyclopedia of Type Strains, Phase IV (KMG-IV): sequencing the most valuable type-strain genomes for metagenomic binning, comparative biology and taxonomic classification.</title>
        <authorList>
            <person name="Goeker M."/>
        </authorList>
    </citation>
    <scope>NUCLEOTIDE SEQUENCE [LARGE SCALE GENOMIC DNA]</scope>
    <source>
        <strain evidence="3 4">DSM 16980</strain>
    </source>
</reference>
<name>A0ABT9YA24_9FIRM</name>
<dbReference type="PROSITE" id="PS50846">
    <property type="entry name" value="HMA_2"/>
    <property type="match status" value="1"/>
</dbReference>
<feature type="domain" description="HMA" evidence="2">
    <location>
        <begin position="1"/>
        <end position="64"/>
    </location>
</feature>
<dbReference type="SUPFAM" id="SSF55008">
    <property type="entry name" value="HMA, heavy metal-associated domain"/>
    <property type="match status" value="1"/>
</dbReference>
<dbReference type="InterPro" id="IPR036163">
    <property type="entry name" value="HMA_dom_sf"/>
</dbReference>
<proteinExistence type="predicted"/>
<evidence type="ECO:0000313" key="4">
    <source>
        <dbReference type="Proteomes" id="UP001239167"/>
    </source>
</evidence>
<dbReference type="Pfam" id="PF00403">
    <property type="entry name" value="HMA"/>
    <property type="match status" value="1"/>
</dbReference>
<comment type="caution">
    <text evidence="3">The sequence shown here is derived from an EMBL/GenBank/DDBJ whole genome shotgun (WGS) entry which is preliminary data.</text>
</comment>
<accession>A0ABT9YA24</accession>
<dbReference type="Gene3D" id="3.30.70.100">
    <property type="match status" value="1"/>
</dbReference>
<sequence length="69" mass="7846">MLKIYIDGMMCEHCISYIKAALGDLEGMHEIREISLKDKYALVSCSTDEDILRNAIKDEGYSVTKIEQC</sequence>
<keyword evidence="1" id="KW-0479">Metal-binding</keyword>
<dbReference type="InterPro" id="IPR006121">
    <property type="entry name" value="HMA_dom"/>
</dbReference>
<dbReference type="Proteomes" id="UP001239167">
    <property type="component" value="Unassembled WGS sequence"/>
</dbReference>
<evidence type="ECO:0000313" key="3">
    <source>
        <dbReference type="EMBL" id="MDQ0204345.1"/>
    </source>
</evidence>
<gene>
    <name evidence="3" type="ORF">J2S01_002073</name>
</gene>
<dbReference type="EMBL" id="JAUSUE010000015">
    <property type="protein sequence ID" value="MDQ0204345.1"/>
    <property type="molecule type" value="Genomic_DNA"/>
</dbReference>
<evidence type="ECO:0000259" key="2">
    <source>
        <dbReference type="PROSITE" id="PS50846"/>
    </source>
</evidence>
<dbReference type="CDD" id="cd00371">
    <property type="entry name" value="HMA"/>
    <property type="match status" value="1"/>
</dbReference>
<protein>
    <submittedName>
        <fullName evidence="3">Copper chaperone</fullName>
    </submittedName>
</protein>
<keyword evidence="4" id="KW-1185">Reference proteome</keyword>
<organism evidence="3 4">
    <name type="scientific">Pectinatus haikarae</name>
    <dbReference type="NCBI Taxonomy" id="349096"/>
    <lineage>
        <taxon>Bacteria</taxon>
        <taxon>Bacillati</taxon>
        <taxon>Bacillota</taxon>
        <taxon>Negativicutes</taxon>
        <taxon>Selenomonadales</taxon>
        <taxon>Selenomonadaceae</taxon>
        <taxon>Pectinatus</taxon>
    </lineage>
</organism>
<dbReference type="PROSITE" id="PS01047">
    <property type="entry name" value="HMA_1"/>
    <property type="match status" value="1"/>
</dbReference>
<dbReference type="InterPro" id="IPR017969">
    <property type="entry name" value="Heavy-metal-associated_CS"/>
</dbReference>
<evidence type="ECO:0000256" key="1">
    <source>
        <dbReference type="ARBA" id="ARBA00022723"/>
    </source>
</evidence>